<dbReference type="InterPro" id="IPR037066">
    <property type="entry name" value="Plug_dom_sf"/>
</dbReference>
<keyword evidence="6" id="KW-0406">Ion transport</keyword>
<feature type="domain" description="TonB-dependent receptor plug" evidence="15">
    <location>
        <begin position="45"/>
        <end position="153"/>
    </location>
</feature>
<proteinExistence type="inferred from homology"/>
<dbReference type="PANTHER" id="PTHR30069:SF53">
    <property type="entry name" value="COLICIN I RECEPTOR-RELATED"/>
    <property type="match status" value="1"/>
</dbReference>
<evidence type="ECO:0000256" key="10">
    <source>
        <dbReference type="PROSITE-ProRule" id="PRU01360"/>
    </source>
</evidence>
<dbReference type="InterPro" id="IPR036942">
    <property type="entry name" value="Beta-barrel_TonB_sf"/>
</dbReference>
<feature type="signal peptide" evidence="13">
    <location>
        <begin position="1"/>
        <end position="25"/>
    </location>
</feature>
<name>A0ABW5EFM2_9GAMM</name>
<evidence type="ECO:0000313" key="16">
    <source>
        <dbReference type="EMBL" id="MFD2312144.1"/>
    </source>
</evidence>
<dbReference type="EMBL" id="JBHUJD010000030">
    <property type="protein sequence ID" value="MFD2312144.1"/>
    <property type="molecule type" value="Genomic_DNA"/>
</dbReference>
<organism evidence="16 17">
    <name type="scientific">Microbulbifer halophilus</name>
    <dbReference type="NCBI Taxonomy" id="453963"/>
    <lineage>
        <taxon>Bacteria</taxon>
        <taxon>Pseudomonadati</taxon>
        <taxon>Pseudomonadota</taxon>
        <taxon>Gammaproteobacteria</taxon>
        <taxon>Cellvibrionales</taxon>
        <taxon>Microbulbiferaceae</taxon>
        <taxon>Microbulbifer</taxon>
    </lineage>
</organism>
<dbReference type="Pfam" id="PF00593">
    <property type="entry name" value="TonB_dep_Rec_b-barrel"/>
    <property type="match status" value="1"/>
</dbReference>
<gene>
    <name evidence="16" type="ORF">ACFSKX_17115</name>
</gene>
<evidence type="ECO:0000256" key="11">
    <source>
        <dbReference type="PROSITE-ProRule" id="PRU10144"/>
    </source>
</evidence>
<evidence type="ECO:0000256" key="7">
    <source>
        <dbReference type="ARBA" id="ARBA00023077"/>
    </source>
</evidence>
<keyword evidence="2 10" id="KW-0813">Transport</keyword>
<protein>
    <submittedName>
        <fullName evidence="16">TonB-dependent receptor domain-containing protein</fullName>
    </submittedName>
</protein>
<keyword evidence="17" id="KW-1185">Reference proteome</keyword>
<evidence type="ECO:0000259" key="14">
    <source>
        <dbReference type="Pfam" id="PF00593"/>
    </source>
</evidence>
<keyword evidence="16" id="KW-0675">Receptor</keyword>
<keyword evidence="8 10" id="KW-0472">Membrane</keyword>
<keyword evidence="5 13" id="KW-0732">Signal</keyword>
<dbReference type="InterPro" id="IPR012910">
    <property type="entry name" value="Plug_dom"/>
</dbReference>
<accession>A0ABW5EFM2</accession>
<comment type="subcellular location">
    <subcellularLocation>
        <location evidence="1 10">Cell outer membrane</location>
        <topology evidence="1 10">Multi-pass membrane protein</topology>
    </subcellularLocation>
</comment>
<feature type="chain" id="PRO_5045537024" evidence="13">
    <location>
        <begin position="26"/>
        <end position="642"/>
    </location>
</feature>
<keyword evidence="9 10" id="KW-0998">Cell outer membrane</keyword>
<evidence type="ECO:0000256" key="5">
    <source>
        <dbReference type="ARBA" id="ARBA00022729"/>
    </source>
</evidence>
<dbReference type="InterPro" id="IPR010917">
    <property type="entry name" value="TonB_rcpt_CS"/>
</dbReference>
<comment type="caution">
    <text evidence="16">The sequence shown here is derived from an EMBL/GenBank/DDBJ whole genome shotgun (WGS) entry which is preliminary data.</text>
</comment>
<dbReference type="PROSITE" id="PS01156">
    <property type="entry name" value="TONB_DEPENDENT_REC_2"/>
    <property type="match status" value="1"/>
</dbReference>
<dbReference type="InterPro" id="IPR039426">
    <property type="entry name" value="TonB-dep_rcpt-like"/>
</dbReference>
<dbReference type="InterPro" id="IPR000531">
    <property type="entry name" value="Beta-barrel_TonB"/>
</dbReference>
<evidence type="ECO:0000256" key="9">
    <source>
        <dbReference type="ARBA" id="ARBA00023237"/>
    </source>
</evidence>
<evidence type="ECO:0000256" key="12">
    <source>
        <dbReference type="RuleBase" id="RU003357"/>
    </source>
</evidence>
<keyword evidence="7 12" id="KW-0798">TonB box</keyword>
<evidence type="ECO:0000259" key="15">
    <source>
        <dbReference type="Pfam" id="PF07715"/>
    </source>
</evidence>
<feature type="short sequence motif" description="TonB C-terminal box" evidence="11">
    <location>
        <begin position="625"/>
        <end position="642"/>
    </location>
</feature>
<comment type="similarity">
    <text evidence="10 12">Belongs to the TonB-dependent receptor family.</text>
</comment>
<dbReference type="Gene3D" id="2.40.170.20">
    <property type="entry name" value="TonB-dependent receptor, beta-barrel domain"/>
    <property type="match status" value="1"/>
</dbReference>
<dbReference type="RefSeq" id="WP_265723004.1">
    <property type="nucleotide sequence ID" value="NZ_JAPIVK010000034.1"/>
</dbReference>
<evidence type="ECO:0000256" key="2">
    <source>
        <dbReference type="ARBA" id="ARBA00022448"/>
    </source>
</evidence>
<evidence type="ECO:0000256" key="8">
    <source>
        <dbReference type="ARBA" id="ARBA00023136"/>
    </source>
</evidence>
<reference evidence="17" key="1">
    <citation type="journal article" date="2019" name="Int. J. Syst. Evol. Microbiol.">
        <title>The Global Catalogue of Microorganisms (GCM) 10K type strain sequencing project: providing services to taxonomists for standard genome sequencing and annotation.</title>
        <authorList>
            <consortium name="The Broad Institute Genomics Platform"/>
            <consortium name="The Broad Institute Genome Sequencing Center for Infectious Disease"/>
            <person name="Wu L."/>
            <person name="Ma J."/>
        </authorList>
    </citation>
    <scope>NUCLEOTIDE SEQUENCE [LARGE SCALE GENOMIC DNA]</scope>
    <source>
        <strain evidence="17">KCTC 12848</strain>
    </source>
</reference>
<dbReference type="Pfam" id="PF07715">
    <property type="entry name" value="Plug"/>
    <property type="match status" value="1"/>
</dbReference>
<feature type="domain" description="TonB-dependent receptor-like beta-barrel" evidence="14">
    <location>
        <begin position="249"/>
        <end position="613"/>
    </location>
</feature>
<evidence type="ECO:0000256" key="6">
    <source>
        <dbReference type="ARBA" id="ARBA00023065"/>
    </source>
</evidence>
<evidence type="ECO:0000256" key="4">
    <source>
        <dbReference type="ARBA" id="ARBA00022692"/>
    </source>
</evidence>
<evidence type="ECO:0000256" key="3">
    <source>
        <dbReference type="ARBA" id="ARBA00022452"/>
    </source>
</evidence>
<evidence type="ECO:0000256" key="13">
    <source>
        <dbReference type="SAM" id="SignalP"/>
    </source>
</evidence>
<dbReference type="Gene3D" id="2.170.130.10">
    <property type="entry name" value="TonB-dependent receptor, plug domain"/>
    <property type="match status" value="1"/>
</dbReference>
<dbReference type="CDD" id="cd01347">
    <property type="entry name" value="ligand_gated_channel"/>
    <property type="match status" value="1"/>
</dbReference>
<dbReference type="PANTHER" id="PTHR30069">
    <property type="entry name" value="TONB-DEPENDENT OUTER MEMBRANE RECEPTOR"/>
    <property type="match status" value="1"/>
</dbReference>
<dbReference type="Proteomes" id="UP001597425">
    <property type="component" value="Unassembled WGS sequence"/>
</dbReference>
<evidence type="ECO:0000313" key="17">
    <source>
        <dbReference type="Proteomes" id="UP001597425"/>
    </source>
</evidence>
<keyword evidence="3 10" id="KW-1134">Transmembrane beta strand</keyword>
<sequence>MNAPKSLLLTASFSALSFNAVVAGAAEASRLENIVVTASRQETTLREAPASISVVTSEELQRIDADDLADALTAEAGLNVTSVGQTRRGISIRGMPVEHTLYLIDGRRISSSNSVIAHSDYELNWLPQSAIERVEVVRGPMSSLYGANALGGVVNVITRDPGDAYYGELSASVSQLDESSEGGTGKASFYQSGPIVADTLAFTLAGQFFNRDNLPMRENETVSEIEQRESRAAQGALEWTPAAGQKVRFTYSRNDDERERGVAARSGHYTSTDEIERQQYGLSYQGDWQWGHARANAYQADLQRENSRTNGAEASRPQEVQDRIIDGHVGLSLVPGHLVSVGGQLREEKLVDTLASTDGESTATHKSLFLQDEWQLSEPLKIVSGVGLDNHEEYGSEVNPRLYAVYNLNDAWTLKGGYGEGFRAPSLTELSGDYQVLAAGGRFWVEGNPDLEPERSSTYEMSAEYSGNVWAMAARAYENQLDDLVQTLCYVDCGIRGRERRNYQNISESQIRGFELEASRKLTDTLRLDVNHTFLDTEDLGSGEPLENRPQYIGNMVLAWTPFESMQLRWRAEFVGKQYVGADHYAPRYNLQHLDMTVELTPSLTLYSGIENLLDERLLEISDQYSLAEPGREIRLGLTAKF</sequence>
<dbReference type="SUPFAM" id="SSF56935">
    <property type="entry name" value="Porins"/>
    <property type="match status" value="1"/>
</dbReference>
<dbReference type="PROSITE" id="PS52016">
    <property type="entry name" value="TONB_DEPENDENT_REC_3"/>
    <property type="match status" value="1"/>
</dbReference>
<keyword evidence="4 10" id="KW-0812">Transmembrane</keyword>
<evidence type="ECO:0000256" key="1">
    <source>
        <dbReference type="ARBA" id="ARBA00004571"/>
    </source>
</evidence>